<comment type="subcellular location">
    <subcellularLocation>
        <location evidence="1">Cytoplasm</location>
    </subcellularLocation>
</comment>
<evidence type="ECO:0000259" key="3">
    <source>
        <dbReference type="Pfam" id="PF00206"/>
    </source>
</evidence>
<dbReference type="FunFam" id="1.20.200.10:FF:000015">
    <property type="entry name" value="argininosuccinate lyase isoform X2"/>
    <property type="match status" value="1"/>
</dbReference>
<dbReference type="PANTHER" id="PTHR43814">
    <property type="entry name" value="ARGININOSUCCINATE LYASE"/>
    <property type="match status" value="1"/>
</dbReference>
<sequence length="461" mass="51872">MYRKPGLGDQSDWLTEFISSIDSDRRIFRATVLTALAHQIHLFESGLLPKEAALTISLLLEALDKEDEILSRDFEDVHEALESWVIERAGNLGGWLAYGKSRNDQVATALRYVTIRELISLLWEINRLRDSLIDAALMNLERRIPAFTHLQPAQPSTVSHYLLSIEYELFHHYRSIWHVMREIVDLCPLGSGPAAGSSVPMDRGRLADLLGFSGVESNTLLATGSRSFETIVLGILSSLMVVLSRVCEDLIIWSTPNFSLVELPDDHVSTSSIMPQKRNPVTLEVIRAKAGEVMGCHFTVLSVMKGLPSGYNLDIQETNESFLRAIDTTKGSLKVLSDLIRRSRFRESESEITLAQFIAEELVRRRGISYREAHSILASALRESGWDLRKAVHSLGLELPSSYEVKVRGGPNPESLKGELEARRRLLRDDISRLVEYEAEKMESEKRLIDLARKLAGRSPQ</sequence>
<dbReference type="CDD" id="cd01359">
    <property type="entry name" value="Argininosuccinate_lyase"/>
    <property type="match status" value="1"/>
</dbReference>
<dbReference type="SUPFAM" id="SSF48557">
    <property type="entry name" value="L-aspartase-like"/>
    <property type="match status" value="1"/>
</dbReference>
<comment type="pathway">
    <text evidence="1">Amino-acid biosynthesis; L-arginine biosynthesis; L-arginine from L-ornithine and carbamoyl phosphate: step 3/3.</text>
</comment>
<dbReference type="GO" id="GO:0005829">
    <property type="term" value="C:cytosol"/>
    <property type="evidence" value="ECO:0007669"/>
    <property type="project" value="TreeGrafter"/>
</dbReference>
<keyword evidence="1" id="KW-0028">Amino-acid biosynthesis</keyword>
<comment type="similarity">
    <text evidence="1">Belongs to the lyase 1 family. Argininosuccinate lyase subfamily.</text>
</comment>
<dbReference type="PRINTS" id="PR00145">
    <property type="entry name" value="ARGSUCLYASE"/>
</dbReference>
<dbReference type="Gene3D" id="1.20.200.10">
    <property type="entry name" value="Fumarase/aspartase (Central domain)"/>
    <property type="match status" value="1"/>
</dbReference>
<feature type="domain" description="Fumarate lyase N-terminal" evidence="3">
    <location>
        <begin position="43"/>
        <end position="295"/>
    </location>
</feature>
<name>A0A429G0A4_9CREN</name>
<evidence type="ECO:0000256" key="1">
    <source>
        <dbReference type="HAMAP-Rule" id="MF_00006"/>
    </source>
</evidence>
<evidence type="ECO:0000313" key="5">
    <source>
        <dbReference type="Proteomes" id="UP000278149"/>
    </source>
</evidence>
<dbReference type="PRINTS" id="PR00149">
    <property type="entry name" value="FUMRATELYASE"/>
</dbReference>
<comment type="caution">
    <text evidence="4">The sequence shown here is derived from an EMBL/GenBank/DDBJ whole genome shotgun (WGS) entry which is preliminary data.</text>
</comment>
<gene>
    <name evidence="1 4" type="primary">argH</name>
    <name evidence="4" type="ORF">D9Q81_09095</name>
</gene>
<dbReference type="Pfam" id="PF00206">
    <property type="entry name" value="Lyase_1"/>
    <property type="match status" value="1"/>
</dbReference>
<dbReference type="PANTHER" id="PTHR43814:SF1">
    <property type="entry name" value="ARGININOSUCCINATE LYASE"/>
    <property type="match status" value="1"/>
</dbReference>
<accession>A0A429G0A4</accession>
<dbReference type="GO" id="GO:0042450">
    <property type="term" value="P:L-arginine biosynthetic process via ornithine"/>
    <property type="evidence" value="ECO:0007669"/>
    <property type="project" value="UniProtKB-UniRule"/>
</dbReference>
<dbReference type="AlphaFoldDB" id="A0A429G0A4"/>
<dbReference type="NCBIfam" id="TIGR00838">
    <property type="entry name" value="argH"/>
    <property type="match status" value="1"/>
</dbReference>
<dbReference type="InterPro" id="IPR008948">
    <property type="entry name" value="L-Aspartase-like"/>
</dbReference>
<evidence type="ECO:0000313" key="4">
    <source>
        <dbReference type="EMBL" id="RSN67165.1"/>
    </source>
</evidence>
<dbReference type="Proteomes" id="UP000278149">
    <property type="component" value="Unassembled WGS sequence"/>
</dbReference>
<keyword evidence="1" id="KW-0963">Cytoplasm</keyword>
<comment type="catalytic activity">
    <reaction evidence="1">
        <text>2-(N(omega)-L-arginino)succinate = fumarate + L-arginine</text>
        <dbReference type="Rhea" id="RHEA:24020"/>
        <dbReference type="ChEBI" id="CHEBI:29806"/>
        <dbReference type="ChEBI" id="CHEBI:32682"/>
        <dbReference type="ChEBI" id="CHEBI:57472"/>
        <dbReference type="EC" id="4.3.2.1"/>
    </reaction>
</comment>
<keyword evidence="1 4" id="KW-0456">Lyase</keyword>
<keyword evidence="1" id="KW-0055">Arginine biosynthesis</keyword>
<evidence type="ECO:0000256" key="2">
    <source>
        <dbReference type="NCBIfam" id="TIGR00838"/>
    </source>
</evidence>
<dbReference type="Gene3D" id="1.10.40.30">
    <property type="entry name" value="Fumarase/aspartase (C-terminal domain)"/>
    <property type="match status" value="1"/>
</dbReference>
<dbReference type="UniPathway" id="UPA00068">
    <property type="reaction ID" value="UER00114"/>
</dbReference>
<reference evidence="4 5" key="1">
    <citation type="submission" date="2018-10" db="EMBL/GenBank/DDBJ databases">
        <title>Co-occurring genomic capacity for anaerobic methane metabolism and dissimilatory sulfite reduction discovered in the Korarchaeota.</title>
        <authorList>
            <person name="Mckay L.J."/>
            <person name="Dlakic M."/>
            <person name="Fields M.W."/>
            <person name="Delmont T.O."/>
            <person name="Eren A.M."/>
            <person name="Jay Z.J."/>
            <person name="Klingelsmith K.B."/>
            <person name="Rusch D.B."/>
            <person name="Inskeep W.P."/>
        </authorList>
    </citation>
    <scope>NUCLEOTIDE SEQUENCE [LARGE SCALE GENOMIC DNA]</scope>
    <source>
        <strain evidence="4 5">WS</strain>
    </source>
</reference>
<dbReference type="InterPro" id="IPR000362">
    <property type="entry name" value="Fumarate_lyase_fam"/>
</dbReference>
<organism evidence="4 5">
    <name type="scientific">Candidatus Korarchaeum cryptofilum</name>
    <dbReference type="NCBI Taxonomy" id="498846"/>
    <lineage>
        <taxon>Archaea</taxon>
        <taxon>Thermoproteota</taxon>
        <taxon>Candidatus Korarchaeia</taxon>
        <taxon>Candidatus Korarchaeales</taxon>
        <taxon>Candidatus Korarchaeaceae</taxon>
        <taxon>Candidatus Korarchaeum</taxon>
    </lineage>
</organism>
<protein>
    <recommendedName>
        <fullName evidence="1 2">Argininosuccinate lyase</fullName>
        <shortName evidence="1">ASAL</shortName>
        <ecNumber evidence="1 2">4.3.2.1</ecNumber>
    </recommendedName>
    <alternativeName>
        <fullName evidence="1">Arginosuccinase</fullName>
    </alternativeName>
</protein>
<dbReference type="InterPro" id="IPR024083">
    <property type="entry name" value="Fumarase/histidase_N"/>
</dbReference>
<proteinExistence type="inferred from homology"/>
<dbReference type="GO" id="GO:0004056">
    <property type="term" value="F:argininosuccinate lyase activity"/>
    <property type="evidence" value="ECO:0007669"/>
    <property type="project" value="UniProtKB-UniRule"/>
</dbReference>
<dbReference type="EMBL" id="RCOR01000049">
    <property type="protein sequence ID" value="RSN67165.1"/>
    <property type="molecule type" value="Genomic_DNA"/>
</dbReference>
<dbReference type="RefSeq" id="WP_125742948.1">
    <property type="nucleotide sequence ID" value="NZ_RCOR01000049.1"/>
</dbReference>
<dbReference type="Gene3D" id="1.10.275.10">
    <property type="entry name" value="Fumarase/aspartase (N-terminal domain)"/>
    <property type="match status" value="1"/>
</dbReference>
<dbReference type="InterPro" id="IPR009049">
    <property type="entry name" value="Argininosuccinate_lyase"/>
</dbReference>
<dbReference type="EC" id="4.3.2.1" evidence="1 2"/>
<dbReference type="HAMAP" id="MF_00006">
    <property type="entry name" value="Arg_succ_lyase"/>
    <property type="match status" value="1"/>
</dbReference>
<dbReference type="InterPro" id="IPR022761">
    <property type="entry name" value="Fumarate_lyase_N"/>
</dbReference>